<dbReference type="Proteomes" id="UP000235388">
    <property type="component" value="Unassembled WGS sequence"/>
</dbReference>
<organism evidence="1 2">
    <name type="scientific">Puccinia coronata f. sp. avenae</name>
    <dbReference type="NCBI Taxonomy" id="200324"/>
    <lineage>
        <taxon>Eukaryota</taxon>
        <taxon>Fungi</taxon>
        <taxon>Dikarya</taxon>
        <taxon>Basidiomycota</taxon>
        <taxon>Pucciniomycotina</taxon>
        <taxon>Pucciniomycetes</taxon>
        <taxon>Pucciniales</taxon>
        <taxon>Pucciniaceae</taxon>
        <taxon>Puccinia</taxon>
    </lineage>
</organism>
<gene>
    <name evidence="1" type="ORF">PCANC_12249</name>
</gene>
<dbReference type="AlphaFoldDB" id="A0A2N5UAA4"/>
<protein>
    <submittedName>
        <fullName evidence="1">Uncharacterized protein</fullName>
    </submittedName>
</protein>
<reference evidence="1 2" key="1">
    <citation type="submission" date="2017-11" db="EMBL/GenBank/DDBJ databases">
        <title>De novo assembly and phasing of dikaryotic genomes from two isolates of Puccinia coronata f. sp. avenae, the causal agent of oat crown rust.</title>
        <authorList>
            <person name="Miller M.E."/>
            <person name="Zhang Y."/>
            <person name="Omidvar V."/>
            <person name="Sperschneider J."/>
            <person name="Schwessinger B."/>
            <person name="Raley C."/>
            <person name="Palmer J.M."/>
            <person name="Garnica D."/>
            <person name="Upadhyaya N."/>
            <person name="Rathjen J."/>
            <person name="Taylor J.M."/>
            <person name="Park R.F."/>
            <person name="Dodds P.N."/>
            <person name="Hirsch C.D."/>
            <person name="Kianian S.F."/>
            <person name="Figueroa M."/>
        </authorList>
    </citation>
    <scope>NUCLEOTIDE SEQUENCE [LARGE SCALE GENOMIC DNA]</scope>
    <source>
        <strain evidence="1">12NC29</strain>
    </source>
</reference>
<name>A0A2N5UAA4_9BASI</name>
<evidence type="ECO:0000313" key="1">
    <source>
        <dbReference type="EMBL" id="PLW34667.1"/>
    </source>
</evidence>
<keyword evidence="2" id="KW-1185">Reference proteome</keyword>
<dbReference type="EMBL" id="PGCJ01000272">
    <property type="protein sequence ID" value="PLW34667.1"/>
    <property type="molecule type" value="Genomic_DNA"/>
</dbReference>
<proteinExistence type="predicted"/>
<evidence type="ECO:0000313" key="2">
    <source>
        <dbReference type="Proteomes" id="UP000235388"/>
    </source>
</evidence>
<accession>A0A2N5UAA4</accession>
<comment type="caution">
    <text evidence="1">The sequence shown here is derived from an EMBL/GenBank/DDBJ whole genome shotgun (WGS) entry which is preliminary data.</text>
</comment>
<sequence length="51" mass="5437">MAVRTRVPATGAGTCPKYQEFWTPAPAHAPARLEGGGYPGTCGRYSQVSRK</sequence>